<organism evidence="1">
    <name type="scientific">Clostridium botulinum (strain Eklund 17B / Type B)</name>
    <dbReference type="NCBI Taxonomy" id="935198"/>
    <lineage>
        <taxon>Bacteria</taxon>
        <taxon>Bacillati</taxon>
        <taxon>Bacillota</taxon>
        <taxon>Clostridia</taxon>
        <taxon>Eubacteriales</taxon>
        <taxon>Clostridiaceae</taxon>
        <taxon>Clostridium</taxon>
    </lineage>
</organism>
<proteinExistence type="predicted"/>
<protein>
    <submittedName>
        <fullName evidence="1">Uncharacterized protein</fullName>
    </submittedName>
</protein>
<sequence length="54" mass="6249">MKQKGGTYKSNEEDISKINYEKSTKIEAKTQIAENKESIEDVIEIINNNEKNFI</sequence>
<dbReference type="HOGENOM" id="CLU_3041908_0_0_9"/>
<dbReference type="EMBL" id="CP001056">
    <property type="protein sequence ID" value="ACD22042.1"/>
    <property type="molecule type" value="Genomic_DNA"/>
</dbReference>
<reference evidence="1" key="2">
    <citation type="submission" date="2009-08" db="EMBL/GenBank/DDBJ databases">
        <authorList>
            <person name="Shrivastava S."/>
            <person name="Brinkac L.M."/>
            <person name="Dodson R.J."/>
            <person name="Harkins D.M."/>
            <person name="Durkin A.S."/>
            <person name="Sutton G."/>
        </authorList>
    </citation>
    <scope>NUCLEOTIDE SEQUENCE</scope>
    <source>
        <strain evidence="1">Eklund 17B</strain>
    </source>
</reference>
<reference evidence="1" key="1">
    <citation type="submission" date="2009-06" db="EMBL/GenBank/DDBJ databases">
        <authorList>
            <consortium name="US DOE Joint Genome Institute (JGI-PGF)"/>
            <person name="Lucas S."/>
            <person name="Copeland A."/>
            <person name="Lapidus A."/>
            <person name="Glavina del Rio T."/>
            <person name="Dalin E."/>
            <person name="Tice H."/>
            <person name="Bruce D."/>
            <person name="Goodwin L."/>
            <person name="Pitluck S."/>
            <person name="Kyrpides N."/>
            <person name="Mavromatis K."/>
            <person name="Ivanova N."/>
            <person name="Saunders E."/>
            <person name="Brettin T."/>
            <person name="Detter J.C."/>
            <person name="Han C."/>
            <person name="Larimer F."/>
            <person name="Land M."/>
            <person name="Hauser L."/>
            <person name="Markowitz V."/>
            <person name="Cheng J.-F."/>
            <person name="Hugenholtz P."/>
            <person name="Woyke T."/>
            <person name="Wu D."/>
            <person name="Gronow S."/>
            <person name="Klenk H.-P."/>
            <person name="Eisen J.A."/>
        </authorList>
    </citation>
    <scope>NUCLEOTIDE SEQUENCE</scope>
    <source>
        <strain evidence="1">Eklund 17B</strain>
    </source>
</reference>
<accession>U4P5A1</accession>
<dbReference type="AlphaFoldDB" id="B2TKV5"/>
<accession>B2TKV5</accession>
<evidence type="ECO:0000313" key="1">
    <source>
        <dbReference type="EMBL" id="ACD22042.1"/>
    </source>
</evidence>
<dbReference type="KEGG" id="cbk:CLL_A1641"/>
<dbReference type="PATRIC" id="fig|935198.13.peg.1588"/>
<name>B2TKV5_CLOBB</name>
<gene>
    <name evidence="1" type="ordered locus">CLL_A1641</name>
</gene>